<keyword evidence="3" id="KW-1185">Reference proteome</keyword>
<sequence length="65" mass="7258">MDPCELNKTTPTKAPMSSSISRIKSVEGKDLSEFVRPNYLFKRVHEAQALGVLAGRLREIKLENG</sequence>
<feature type="region of interest" description="Disordered" evidence="1">
    <location>
        <begin position="1"/>
        <end position="22"/>
    </location>
</feature>
<reference evidence="2 3" key="1">
    <citation type="journal article" date="2007" name="Nature">
        <title>Evolution of genes and genomes on the Drosophila phylogeny.</title>
        <authorList>
            <consortium name="Drosophila 12 Genomes Consortium"/>
            <person name="Clark A.G."/>
            <person name="Eisen M.B."/>
            <person name="Smith D.R."/>
            <person name="Bergman C.M."/>
            <person name="Oliver B."/>
            <person name="Markow T.A."/>
            <person name="Kaufman T.C."/>
            <person name="Kellis M."/>
            <person name="Gelbart W."/>
            <person name="Iyer V.N."/>
            <person name="Pollard D.A."/>
            <person name="Sackton T.B."/>
            <person name="Larracuente A.M."/>
            <person name="Singh N.D."/>
            <person name="Abad J.P."/>
            <person name="Abt D.N."/>
            <person name="Adryan B."/>
            <person name="Aguade M."/>
            <person name="Akashi H."/>
            <person name="Anderson W.W."/>
            <person name="Aquadro C.F."/>
            <person name="Ardell D.H."/>
            <person name="Arguello R."/>
            <person name="Artieri C.G."/>
            <person name="Barbash D.A."/>
            <person name="Barker D."/>
            <person name="Barsanti P."/>
            <person name="Batterham P."/>
            <person name="Batzoglou S."/>
            <person name="Begun D."/>
            <person name="Bhutkar A."/>
            <person name="Blanco E."/>
            <person name="Bosak S.A."/>
            <person name="Bradley R.K."/>
            <person name="Brand A.D."/>
            <person name="Brent M.R."/>
            <person name="Brooks A.N."/>
            <person name="Brown R.H."/>
            <person name="Butlin R.K."/>
            <person name="Caggese C."/>
            <person name="Calvi B.R."/>
            <person name="Bernardo de Carvalho A."/>
            <person name="Caspi A."/>
            <person name="Castrezana S."/>
            <person name="Celniker S.E."/>
            <person name="Chang J.L."/>
            <person name="Chapple C."/>
            <person name="Chatterji S."/>
            <person name="Chinwalla A."/>
            <person name="Civetta A."/>
            <person name="Clifton S.W."/>
            <person name="Comeron J.M."/>
            <person name="Costello J.C."/>
            <person name="Coyne J.A."/>
            <person name="Daub J."/>
            <person name="David R.G."/>
            <person name="Delcher A.L."/>
            <person name="Delehaunty K."/>
            <person name="Do C.B."/>
            <person name="Ebling H."/>
            <person name="Edwards K."/>
            <person name="Eickbush T."/>
            <person name="Evans J.D."/>
            <person name="Filipski A."/>
            <person name="Findeiss S."/>
            <person name="Freyhult E."/>
            <person name="Fulton L."/>
            <person name="Fulton R."/>
            <person name="Garcia A.C."/>
            <person name="Gardiner A."/>
            <person name="Garfield D.A."/>
            <person name="Garvin B.E."/>
            <person name="Gibson G."/>
            <person name="Gilbert D."/>
            <person name="Gnerre S."/>
            <person name="Godfrey J."/>
            <person name="Good R."/>
            <person name="Gotea V."/>
            <person name="Gravely B."/>
            <person name="Greenberg A.J."/>
            <person name="Griffiths-Jones S."/>
            <person name="Gross S."/>
            <person name="Guigo R."/>
            <person name="Gustafson E.A."/>
            <person name="Haerty W."/>
            <person name="Hahn M.W."/>
            <person name="Halligan D.L."/>
            <person name="Halpern A.L."/>
            <person name="Halter G.M."/>
            <person name="Han M.V."/>
            <person name="Heger A."/>
            <person name="Hillier L."/>
            <person name="Hinrichs A.S."/>
            <person name="Holmes I."/>
            <person name="Hoskins R.A."/>
            <person name="Hubisz M.J."/>
            <person name="Hultmark D."/>
            <person name="Huntley M.A."/>
            <person name="Jaffe D.B."/>
            <person name="Jagadeeshan S."/>
            <person name="Jeck W.R."/>
            <person name="Johnson J."/>
            <person name="Jones C.D."/>
            <person name="Jordan W.C."/>
            <person name="Karpen G.H."/>
            <person name="Kataoka E."/>
            <person name="Keightley P.D."/>
            <person name="Kheradpour P."/>
            <person name="Kirkness E.F."/>
            <person name="Koerich L.B."/>
            <person name="Kristiansen K."/>
            <person name="Kudrna D."/>
            <person name="Kulathinal R.J."/>
            <person name="Kumar S."/>
            <person name="Kwok R."/>
            <person name="Lander E."/>
            <person name="Langley C.H."/>
            <person name="Lapoint R."/>
            <person name="Lazzaro B.P."/>
            <person name="Lee S.J."/>
            <person name="Levesque L."/>
            <person name="Li R."/>
            <person name="Lin C.F."/>
            <person name="Lin M.F."/>
            <person name="Lindblad-Toh K."/>
            <person name="Llopart A."/>
            <person name="Long M."/>
            <person name="Low L."/>
            <person name="Lozovsky E."/>
            <person name="Lu J."/>
            <person name="Luo M."/>
            <person name="Machado C.A."/>
            <person name="Makalowski W."/>
            <person name="Marzo M."/>
            <person name="Matsuda M."/>
            <person name="Matzkin L."/>
            <person name="McAllister B."/>
            <person name="McBride C.S."/>
            <person name="McKernan B."/>
            <person name="McKernan K."/>
            <person name="Mendez-Lago M."/>
            <person name="Minx P."/>
            <person name="Mollenhauer M.U."/>
            <person name="Montooth K."/>
            <person name="Mount S.M."/>
            <person name="Mu X."/>
            <person name="Myers E."/>
            <person name="Negre B."/>
            <person name="Newfeld S."/>
            <person name="Nielsen R."/>
            <person name="Noor M.A."/>
            <person name="O'Grady P."/>
            <person name="Pachter L."/>
            <person name="Papaceit M."/>
            <person name="Parisi M.J."/>
            <person name="Parisi M."/>
            <person name="Parts L."/>
            <person name="Pedersen J.S."/>
            <person name="Pesole G."/>
            <person name="Phillippy A.M."/>
            <person name="Ponting C.P."/>
            <person name="Pop M."/>
            <person name="Porcelli D."/>
            <person name="Powell J.R."/>
            <person name="Prohaska S."/>
            <person name="Pruitt K."/>
            <person name="Puig M."/>
            <person name="Quesneville H."/>
            <person name="Ram K.R."/>
            <person name="Rand D."/>
            <person name="Rasmussen M.D."/>
            <person name="Reed L.K."/>
            <person name="Reenan R."/>
            <person name="Reily A."/>
            <person name="Remington K.A."/>
            <person name="Rieger T.T."/>
            <person name="Ritchie M.G."/>
            <person name="Robin C."/>
            <person name="Rogers Y.H."/>
            <person name="Rohde C."/>
            <person name="Rozas J."/>
            <person name="Rubenfield M.J."/>
            <person name="Ruiz A."/>
            <person name="Russo S."/>
            <person name="Salzberg S.L."/>
            <person name="Sanchez-Gracia A."/>
            <person name="Saranga D.J."/>
            <person name="Sato H."/>
            <person name="Schaeffer S.W."/>
            <person name="Schatz M.C."/>
            <person name="Schlenke T."/>
            <person name="Schwartz R."/>
            <person name="Segarra C."/>
            <person name="Singh R.S."/>
            <person name="Sirot L."/>
            <person name="Sirota M."/>
            <person name="Sisneros N.B."/>
            <person name="Smith C.D."/>
            <person name="Smith T.F."/>
            <person name="Spieth J."/>
            <person name="Stage D.E."/>
            <person name="Stark A."/>
            <person name="Stephan W."/>
            <person name="Strausberg R.L."/>
            <person name="Strempel S."/>
            <person name="Sturgill D."/>
            <person name="Sutton G."/>
            <person name="Sutton G.G."/>
            <person name="Tao W."/>
            <person name="Teichmann S."/>
            <person name="Tobari Y.N."/>
            <person name="Tomimura Y."/>
            <person name="Tsolas J.M."/>
            <person name="Valente V.L."/>
            <person name="Venter E."/>
            <person name="Venter J.C."/>
            <person name="Vicario S."/>
            <person name="Vieira F.G."/>
            <person name="Vilella A.J."/>
            <person name="Villasante A."/>
            <person name="Walenz B."/>
            <person name="Wang J."/>
            <person name="Wasserman M."/>
            <person name="Watts T."/>
            <person name="Wilson D."/>
            <person name="Wilson R.K."/>
            <person name="Wing R.A."/>
            <person name="Wolfner M.F."/>
            <person name="Wong A."/>
            <person name="Wong G.K."/>
            <person name="Wu C.I."/>
            <person name="Wu G."/>
            <person name="Yamamoto D."/>
            <person name="Yang H.P."/>
            <person name="Yang S.P."/>
            <person name="Yorke J.A."/>
            <person name="Yoshida K."/>
            <person name="Zdobnov E."/>
            <person name="Zhang P."/>
            <person name="Zhang Y."/>
            <person name="Zimin A.V."/>
            <person name="Baldwin J."/>
            <person name="Abdouelleil A."/>
            <person name="Abdulkadir J."/>
            <person name="Abebe A."/>
            <person name="Abera B."/>
            <person name="Abreu J."/>
            <person name="Acer S.C."/>
            <person name="Aftuck L."/>
            <person name="Alexander A."/>
            <person name="An P."/>
            <person name="Anderson E."/>
            <person name="Anderson S."/>
            <person name="Arachi H."/>
            <person name="Azer M."/>
            <person name="Bachantsang P."/>
            <person name="Barry A."/>
            <person name="Bayul T."/>
            <person name="Berlin A."/>
            <person name="Bessette D."/>
            <person name="Bloom T."/>
            <person name="Blye J."/>
            <person name="Boguslavskiy L."/>
            <person name="Bonnet C."/>
            <person name="Boukhgalter B."/>
            <person name="Bourzgui I."/>
            <person name="Brown A."/>
            <person name="Cahill P."/>
            <person name="Channer S."/>
            <person name="Cheshatsang Y."/>
            <person name="Chuda L."/>
            <person name="Citroen M."/>
            <person name="Collymore A."/>
            <person name="Cooke P."/>
            <person name="Costello M."/>
            <person name="D'Aco K."/>
            <person name="Daza R."/>
            <person name="De Haan G."/>
            <person name="DeGray S."/>
            <person name="DeMaso C."/>
            <person name="Dhargay N."/>
            <person name="Dooley K."/>
            <person name="Dooley E."/>
            <person name="Doricent M."/>
            <person name="Dorje P."/>
            <person name="Dorjee K."/>
            <person name="Dupes A."/>
            <person name="Elong R."/>
            <person name="Falk J."/>
            <person name="Farina A."/>
            <person name="Faro S."/>
            <person name="Ferguson D."/>
            <person name="Fisher S."/>
            <person name="Foley C.D."/>
            <person name="Franke A."/>
            <person name="Friedrich D."/>
            <person name="Gadbois L."/>
            <person name="Gearin G."/>
            <person name="Gearin C.R."/>
            <person name="Giannoukos G."/>
            <person name="Goode T."/>
            <person name="Graham J."/>
            <person name="Grandbois E."/>
            <person name="Grewal S."/>
            <person name="Gyaltsen K."/>
            <person name="Hafez N."/>
            <person name="Hagos B."/>
            <person name="Hall J."/>
            <person name="Henson C."/>
            <person name="Hollinger A."/>
            <person name="Honan T."/>
            <person name="Huard M.D."/>
            <person name="Hughes L."/>
            <person name="Hurhula B."/>
            <person name="Husby M.E."/>
            <person name="Kamat A."/>
            <person name="Kanga B."/>
            <person name="Kashin S."/>
            <person name="Khazanovich D."/>
            <person name="Kisner P."/>
            <person name="Lance K."/>
            <person name="Lara M."/>
            <person name="Lee W."/>
            <person name="Lennon N."/>
            <person name="Letendre F."/>
            <person name="LeVine R."/>
            <person name="Lipovsky A."/>
            <person name="Liu X."/>
            <person name="Liu J."/>
            <person name="Liu S."/>
            <person name="Lokyitsang T."/>
            <person name="Lokyitsang Y."/>
            <person name="Lubonja R."/>
            <person name="Lui A."/>
            <person name="MacDonald P."/>
            <person name="Magnisalis V."/>
            <person name="Maru K."/>
            <person name="Matthews C."/>
            <person name="McCusker W."/>
            <person name="McDonough S."/>
            <person name="Mehta T."/>
            <person name="Meldrim J."/>
            <person name="Meneus L."/>
            <person name="Mihai O."/>
            <person name="Mihalev A."/>
            <person name="Mihova T."/>
            <person name="Mittelman R."/>
            <person name="Mlenga V."/>
            <person name="Montmayeur A."/>
            <person name="Mulrain L."/>
            <person name="Navidi A."/>
            <person name="Naylor J."/>
            <person name="Negash T."/>
            <person name="Nguyen T."/>
            <person name="Nguyen N."/>
            <person name="Nicol R."/>
            <person name="Norbu C."/>
            <person name="Norbu N."/>
            <person name="Novod N."/>
            <person name="O'Neill B."/>
            <person name="Osman S."/>
            <person name="Markiewicz E."/>
            <person name="Oyono O.L."/>
            <person name="Patti C."/>
            <person name="Phunkhang P."/>
            <person name="Pierre F."/>
            <person name="Priest M."/>
            <person name="Raghuraman S."/>
            <person name="Rege F."/>
            <person name="Reyes R."/>
            <person name="Rise C."/>
            <person name="Rogov P."/>
            <person name="Ross K."/>
            <person name="Ryan E."/>
            <person name="Settipalli S."/>
            <person name="Shea T."/>
            <person name="Sherpa N."/>
            <person name="Shi L."/>
            <person name="Shih D."/>
            <person name="Sparrow T."/>
            <person name="Spaulding J."/>
            <person name="Stalker J."/>
            <person name="Stange-Thomann N."/>
            <person name="Stavropoulos S."/>
            <person name="Stone C."/>
            <person name="Strader C."/>
            <person name="Tesfaye S."/>
            <person name="Thomson T."/>
            <person name="Thoulutsang Y."/>
            <person name="Thoulutsang D."/>
            <person name="Topham K."/>
            <person name="Topping I."/>
            <person name="Tsamla T."/>
            <person name="Vassiliev H."/>
            <person name="Vo A."/>
            <person name="Wangchuk T."/>
            <person name="Wangdi T."/>
            <person name="Weiand M."/>
            <person name="Wilkinson J."/>
            <person name="Wilson A."/>
            <person name="Yadav S."/>
            <person name="Young G."/>
            <person name="Yu Q."/>
            <person name="Zembek L."/>
            <person name="Zhong D."/>
            <person name="Zimmer A."/>
            <person name="Zwirko Z."/>
            <person name="Jaffe D.B."/>
            <person name="Alvarez P."/>
            <person name="Brockman W."/>
            <person name="Butler J."/>
            <person name="Chin C."/>
            <person name="Gnerre S."/>
            <person name="Grabherr M."/>
            <person name="Kleber M."/>
            <person name="Mauceli E."/>
            <person name="MacCallum I."/>
        </authorList>
    </citation>
    <scope>NUCLEOTIDE SEQUENCE [LARGE SCALE GENOMIC DNA]</scope>
    <source>
        <strain evidence="3">MSH-3 / Tucson 14011-0111.49</strain>
    </source>
</reference>
<organism evidence="3">
    <name type="scientific">Drosophila persimilis</name>
    <name type="common">Fruit fly</name>
    <dbReference type="NCBI Taxonomy" id="7234"/>
    <lineage>
        <taxon>Eukaryota</taxon>
        <taxon>Metazoa</taxon>
        <taxon>Ecdysozoa</taxon>
        <taxon>Arthropoda</taxon>
        <taxon>Hexapoda</taxon>
        <taxon>Insecta</taxon>
        <taxon>Pterygota</taxon>
        <taxon>Neoptera</taxon>
        <taxon>Endopterygota</taxon>
        <taxon>Diptera</taxon>
        <taxon>Brachycera</taxon>
        <taxon>Muscomorpha</taxon>
        <taxon>Ephydroidea</taxon>
        <taxon>Drosophilidae</taxon>
        <taxon>Drosophila</taxon>
        <taxon>Sophophora</taxon>
    </lineage>
</organism>
<evidence type="ECO:0000313" key="2">
    <source>
        <dbReference type="EMBL" id="EDW29059.1"/>
    </source>
</evidence>
<dbReference type="Proteomes" id="UP000008744">
    <property type="component" value="Unassembled WGS sequence"/>
</dbReference>
<feature type="compositionally biased region" description="Polar residues" evidence="1">
    <location>
        <begin position="7"/>
        <end position="22"/>
    </location>
</feature>
<evidence type="ECO:0000313" key="3">
    <source>
        <dbReference type="Proteomes" id="UP000008744"/>
    </source>
</evidence>
<gene>
    <name evidence="2" type="primary">Dper\GL19510</name>
    <name evidence="2" type="ORF">Dper_GL19510</name>
</gene>
<dbReference type="AlphaFoldDB" id="B4G9M9"/>
<dbReference type="EMBL" id="CH479180">
    <property type="protein sequence ID" value="EDW29059.1"/>
    <property type="molecule type" value="Genomic_DNA"/>
</dbReference>
<dbReference type="HOGENOM" id="CLU_2852047_0_0_1"/>
<proteinExistence type="predicted"/>
<name>B4G9M9_DROPE</name>
<evidence type="ECO:0000256" key="1">
    <source>
        <dbReference type="SAM" id="MobiDB-lite"/>
    </source>
</evidence>
<protein>
    <submittedName>
        <fullName evidence="2">GL19510</fullName>
    </submittedName>
</protein>
<accession>B4G9M9</accession>